<dbReference type="EMBL" id="JACIIG010000002">
    <property type="protein sequence ID" value="MBB4567060.1"/>
    <property type="molecule type" value="Genomic_DNA"/>
</dbReference>
<organism evidence="1 2">
    <name type="scientific">Rhizobium leucaenae</name>
    <dbReference type="NCBI Taxonomy" id="29450"/>
    <lineage>
        <taxon>Bacteria</taxon>
        <taxon>Pseudomonadati</taxon>
        <taxon>Pseudomonadota</taxon>
        <taxon>Alphaproteobacteria</taxon>
        <taxon>Hyphomicrobiales</taxon>
        <taxon>Rhizobiaceae</taxon>
        <taxon>Rhizobium/Agrobacterium group</taxon>
        <taxon>Rhizobium</taxon>
    </lineage>
</organism>
<comment type="caution">
    <text evidence="1">The sequence shown here is derived from an EMBL/GenBank/DDBJ whole genome shotgun (WGS) entry which is preliminary data.</text>
</comment>
<dbReference type="Proteomes" id="UP000543836">
    <property type="component" value="Unassembled WGS sequence"/>
</dbReference>
<gene>
    <name evidence="1" type="ORF">GGE60_001161</name>
</gene>
<evidence type="ECO:0000313" key="1">
    <source>
        <dbReference type="EMBL" id="MBB4567060.1"/>
    </source>
</evidence>
<keyword evidence="2" id="KW-1185">Reference proteome</keyword>
<reference evidence="1 2" key="1">
    <citation type="submission" date="2020-08" db="EMBL/GenBank/DDBJ databases">
        <title>Genomic Encyclopedia of Type Strains, Phase IV (KMG-V): Genome sequencing to study the core and pangenomes of soil and plant-associated prokaryotes.</title>
        <authorList>
            <person name="Whitman W."/>
        </authorList>
    </citation>
    <scope>NUCLEOTIDE SEQUENCE [LARGE SCALE GENOMIC DNA]</scope>
    <source>
        <strain evidence="1 2">SEMIA 492</strain>
    </source>
</reference>
<accession>A0A7W7EIS7</accession>
<sequence length="59" mass="6173">MPPNGATAVEIRFSLPPTIADSRASATRKMQPIVSAIQDGDRGKLVELVAAGMKPPKEG</sequence>
<name>A0A7W7EIS7_9HYPH</name>
<dbReference type="AlphaFoldDB" id="A0A7W7EIS7"/>
<evidence type="ECO:0000313" key="2">
    <source>
        <dbReference type="Proteomes" id="UP000543836"/>
    </source>
</evidence>
<proteinExistence type="predicted"/>
<protein>
    <submittedName>
        <fullName evidence="1">Uncharacterized protein</fullName>
    </submittedName>
</protein>